<evidence type="ECO:0000313" key="3">
    <source>
        <dbReference type="EMBL" id="MBS3062892.1"/>
    </source>
</evidence>
<dbReference type="Pfam" id="PF08241">
    <property type="entry name" value="Methyltransf_11"/>
    <property type="match status" value="1"/>
</dbReference>
<dbReference type="SUPFAM" id="SSF53335">
    <property type="entry name" value="S-adenosyl-L-methionine-dependent methyltransferases"/>
    <property type="match status" value="1"/>
</dbReference>
<reference evidence="2" key="1">
    <citation type="journal article" date="2020" name="bioRxiv">
        <title>A rank-normalized archaeal taxonomy based on genome phylogeny resolves widespread incomplete and uneven classifications.</title>
        <authorList>
            <person name="Rinke C."/>
            <person name="Chuvochina M."/>
            <person name="Mussig A.J."/>
            <person name="Chaumeil P.-A."/>
            <person name="Waite D.W."/>
            <person name="Whitman W.B."/>
            <person name="Parks D.H."/>
            <person name="Hugenholtz P."/>
        </authorList>
    </citation>
    <scope>NUCLEOTIDE SEQUENCE</scope>
    <source>
        <strain evidence="2">UBA10219</strain>
    </source>
</reference>
<proteinExistence type="predicted"/>
<name>A0A7J4JLT5_9ARCH</name>
<reference evidence="3" key="3">
    <citation type="submission" date="2021-05" db="EMBL/GenBank/DDBJ databases">
        <title>Protein family content uncovers lineage relationships and bacterial pathway maintenance mechanisms in DPANN archaea.</title>
        <authorList>
            <person name="Castelle C.J."/>
            <person name="Meheust R."/>
            <person name="Jaffe A.L."/>
            <person name="Seitz K."/>
            <person name="Gong X."/>
            <person name="Baker B.J."/>
            <person name="Banfield J.F."/>
        </authorList>
    </citation>
    <scope>NUCLEOTIDE SEQUENCE</scope>
    <source>
        <strain evidence="3">RIFCSPLOWO2_01_FULL_58_19</strain>
    </source>
</reference>
<organism evidence="2 4">
    <name type="scientific">Candidatus Iainarchaeum sp</name>
    <dbReference type="NCBI Taxonomy" id="3101447"/>
    <lineage>
        <taxon>Archaea</taxon>
        <taxon>Candidatus Iainarchaeota</taxon>
        <taxon>Candidatus Iainarchaeia</taxon>
        <taxon>Candidatus Iainarchaeales</taxon>
        <taxon>Candidatus Iainarchaeaceae</taxon>
        <taxon>Candidatus Iainarchaeum</taxon>
    </lineage>
</organism>
<comment type="caution">
    <text evidence="2">The sequence shown here is derived from an EMBL/GenBank/DDBJ whole genome shotgun (WGS) entry which is preliminary data.</text>
</comment>
<evidence type="ECO:0000313" key="4">
    <source>
        <dbReference type="Proteomes" id="UP000564964"/>
    </source>
</evidence>
<dbReference type="EMBL" id="DUGH01000131">
    <property type="protein sequence ID" value="HIH16857.1"/>
    <property type="molecule type" value="Genomic_DNA"/>
</dbReference>
<protein>
    <submittedName>
        <fullName evidence="2">Methyltransferase domain-containing protein</fullName>
    </submittedName>
</protein>
<feature type="domain" description="Methyltransferase type 11" evidence="1">
    <location>
        <begin position="70"/>
        <end position="111"/>
    </location>
</feature>
<gene>
    <name evidence="2" type="ORF">HA252_05630</name>
    <name evidence="3" type="ORF">J4203_03395</name>
</gene>
<reference evidence="3" key="2">
    <citation type="submission" date="2021-03" db="EMBL/GenBank/DDBJ databases">
        <authorList>
            <person name="Jaffe A."/>
        </authorList>
    </citation>
    <scope>NUCLEOTIDE SEQUENCE</scope>
    <source>
        <strain evidence="3">RIFCSPLOWO2_01_FULL_58_19</strain>
    </source>
</reference>
<sequence length="205" mass="23969">MWGPVRNLFYFFFDLLSNPAKWSVYQFLHHPLPPYQVNVGCNKNLVSGWINVDRGGNARRALRIDILGGLPFENNSVRFMASSHFLEHLTRAEARQWFREIQRVLQPGGVARFAFPELGYFVRQYAAGRMQAFLNDPDTNGDKFNHLFYDYEHRYIYDEETLRKDLTTAGFREVRSASWNQSQCKELQGLEGDNPYKVPCYEAVK</sequence>
<evidence type="ECO:0000313" key="2">
    <source>
        <dbReference type="EMBL" id="HIH16857.1"/>
    </source>
</evidence>
<evidence type="ECO:0000259" key="1">
    <source>
        <dbReference type="Pfam" id="PF08241"/>
    </source>
</evidence>
<dbReference type="Proteomes" id="UP000678237">
    <property type="component" value="Unassembled WGS sequence"/>
</dbReference>
<dbReference type="Proteomes" id="UP000564964">
    <property type="component" value="Unassembled WGS sequence"/>
</dbReference>
<dbReference type="GO" id="GO:0008757">
    <property type="term" value="F:S-adenosylmethionine-dependent methyltransferase activity"/>
    <property type="evidence" value="ECO:0007669"/>
    <property type="project" value="InterPro"/>
</dbReference>
<keyword evidence="2" id="KW-0808">Transferase</keyword>
<dbReference type="Gene3D" id="3.40.50.150">
    <property type="entry name" value="Vaccinia Virus protein VP39"/>
    <property type="match status" value="1"/>
</dbReference>
<dbReference type="InterPro" id="IPR013216">
    <property type="entry name" value="Methyltransf_11"/>
</dbReference>
<dbReference type="InterPro" id="IPR029063">
    <property type="entry name" value="SAM-dependent_MTases_sf"/>
</dbReference>
<accession>A0A7J4JLT5</accession>
<dbReference type="AlphaFoldDB" id="A0A7J4JLT5"/>
<dbReference type="GO" id="GO:0032259">
    <property type="term" value="P:methylation"/>
    <property type="evidence" value="ECO:0007669"/>
    <property type="project" value="UniProtKB-KW"/>
</dbReference>
<dbReference type="EMBL" id="JAGVWE010000003">
    <property type="protein sequence ID" value="MBS3062892.1"/>
    <property type="molecule type" value="Genomic_DNA"/>
</dbReference>
<keyword evidence="2" id="KW-0489">Methyltransferase</keyword>